<keyword evidence="10" id="KW-0653">Protein transport</keyword>
<dbReference type="GO" id="GO:0008320">
    <property type="term" value="F:protein transmembrane transporter activity"/>
    <property type="evidence" value="ECO:0007669"/>
    <property type="project" value="TreeGrafter"/>
</dbReference>
<dbReference type="Gene3D" id="1.10.240.10">
    <property type="entry name" value="Tyrosyl-Transfer RNA Synthetase"/>
    <property type="match status" value="1"/>
</dbReference>
<keyword evidence="14" id="KW-0472">Membrane</keyword>
<keyword evidence="8 16" id="KW-0067">ATP-binding</keyword>
<evidence type="ECO:0000256" key="6">
    <source>
        <dbReference type="ARBA" id="ARBA00022741"/>
    </source>
</evidence>
<dbReference type="GO" id="GO:0004812">
    <property type="term" value="F:aminoacyl-tRNA ligase activity"/>
    <property type="evidence" value="ECO:0007669"/>
    <property type="project" value="UniProtKB-KW"/>
</dbReference>
<evidence type="ECO:0000256" key="1">
    <source>
        <dbReference type="ARBA" id="ARBA00004448"/>
    </source>
</evidence>
<keyword evidence="7" id="KW-0999">Mitochondrion inner membrane</keyword>
<keyword evidence="13" id="KW-0496">Mitochondrion</keyword>
<gene>
    <name evidence="17" type="primary">TIM17</name>
    <name evidence="17" type="ORF">MVES_002500</name>
</gene>
<dbReference type="OrthoDB" id="2261329at2759"/>
<evidence type="ECO:0000256" key="14">
    <source>
        <dbReference type="ARBA" id="ARBA00023136"/>
    </source>
</evidence>
<comment type="similarity">
    <text evidence="2">Belongs to the Tim17/Tim22/Tim23 family.</text>
</comment>
<comment type="subcellular location">
    <subcellularLocation>
        <location evidence="1">Mitochondrion inner membrane</location>
        <topology evidence="1">Multi-pass membrane protein</topology>
    </subcellularLocation>
</comment>
<dbReference type="GO" id="GO:0005524">
    <property type="term" value="F:ATP binding"/>
    <property type="evidence" value="ECO:0007669"/>
    <property type="project" value="UniProtKB-KW"/>
</dbReference>
<keyword evidence="4 16" id="KW-0436">Ligase</keyword>
<evidence type="ECO:0000256" key="10">
    <source>
        <dbReference type="ARBA" id="ARBA00022927"/>
    </source>
</evidence>
<evidence type="ECO:0000256" key="5">
    <source>
        <dbReference type="ARBA" id="ARBA00022692"/>
    </source>
</evidence>
<evidence type="ECO:0000256" key="8">
    <source>
        <dbReference type="ARBA" id="ARBA00022840"/>
    </source>
</evidence>
<dbReference type="GO" id="GO:0030150">
    <property type="term" value="P:protein import into mitochondrial matrix"/>
    <property type="evidence" value="ECO:0007669"/>
    <property type="project" value="TreeGrafter"/>
</dbReference>
<dbReference type="GO" id="GO:0005744">
    <property type="term" value="C:TIM23 mitochondrial import inner membrane translocase complex"/>
    <property type="evidence" value="ECO:0007669"/>
    <property type="project" value="TreeGrafter"/>
</dbReference>
<evidence type="ECO:0000256" key="13">
    <source>
        <dbReference type="ARBA" id="ARBA00023128"/>
    </source>
</evidence>
<keyword evidence="9 16" id="KW-0648">Protein biosynthesis</keyword>
<evidence type="ECO:0000256" key="16">
    <source>
        <dbReference type="RuleBase" id="RU363036"/>
    </source>
</evidence>
<dbReference type="GO" id="GO:0006418">
    <property type="term" value="P:tRNA aminoacylation for protein translation"/>
    <property type="evidence" value="ECO:0007669"/>
    <property type="project" value="InterPro"/>
</dbReference>
<evidence type="ECO:0000313" key="18">
    <source>
        <dbReference type="Proteomes" id="UP000232875"/>
    </source>
</evidence>
<evidence type="ECO:0000256" key="2">
    <source>
        <dbReference type="ARBA" id="ARBA00008444"/>
    </source>
</evidence>
<dbReference type="PANTHER" id="PTHR10485:SF0">
    <property type="entry name" value="AT05822P-RELATED"/>
    <property type="match status" value="1"/>
</dbReference>
<keyword evidence="11" id="KW-1133">Transmembrane helix</keyword>
<dbReference type="Pfam" id="PF00579">
    <property type="entry name" value="tRNA-synt_1b"/>
    <property type="match status" value="1"/>
</dbReference>
<dbReference type="Proteomes" id="UP000232875">
    <property type="component" value="Unassembled WGS sequence"/>
</dbReference>
<accession>A0A2N1JA75</accession>
<name>A0A2N1JA75_9BASI</name>
<dbReference type="AlphaFoldDB" id="A0A2N1JA75"/>
<protein>
    <submittedName>
        <fullName evidence="17">Tim17p</fullName>
    </submittedName>
</protein>
<evidence type="ECO:0000256" key="12">
    <source>
        <dbReference type="ARBA" id="ARBA00023010"/>
    </source>
</evidence>
<keyword evidence="18" id="KW-1185">Reference proteome</keyword>
<keyword evidence="3" id="KW-0813">Transport</keyword>
<dbReference type="SUPFAM" id="SSF52374">
    <property type="entry name" value="Nucleotidylyl transferase"/>
    <property type="match status" value="1"/>
</dbReference>
<evidence type="ECO:0000256" key="9">
    <source>
        <dbReference type="ARBA" id="ARBA00022917"/>
    </source>
</evidence>
<keyword evidence="12" id="KW-0811">Translocation</keyword>
<reference evidence="17 18" key="1">
    <citation type="submission" date="2017-10" db="EMBL/GenBank/DDBJ databases">
        <title>A novel species of cold-tolerant Malassezia isolated from bats.</title>
        <authorList>
            <person name="Lorch J.M."/>
            <person name="Palmer J.M."/>
            <person name="Vanderwolf K.J."/>
            <person name="Schmidt K.Z."/>
            <person name="Verant M.L."/>
            <person name="Weller T.J."/>
            <person name="Blehert D.S."/>
        </authorList>
    </citation>
    <scope>NUCLEOTIDE SEQUENCE [LARGE SCALE GENOMIC DNA]</scope>
    <source>
        <strain evidence="17 18">NWHC:44797-103</strain>
    </source>
</reference>
<dbReference type="EMBL" id="KZ454991">
    <property type="protein sequence ID" value="PKI83433.1"/>
    <property type="molecule type" value="Genomic_DNA"/>
</dbReference>
<evidence type="ECO:0000256" key="11">
    <source>
        <dbReference type="ARBA" id="ARBA00022989"/>
    </source>
</evidence>
<evidence type="ECO:0000256" key="15">
    <source>
        <dbReference type="ARBA" id="ARBA00023146"/>
    </source>
</evidence>
<keyword evidence="15 16" id="KW-0030">Aminoacyl-tRNA synthetase</keyword>
<dbReference type="Pfam" id="PF02466">
    <property type="entry name" value="Tim17"/>
    <property type="match status" value="1"/>
</dbReference>
<proteinExistence type="inferred from homology"/>
<dbReference type="InterPro" id="IPR002305">
    <property type="entry name" value="aa-tRNA-synth_Ic"/>
</dbReference>
<dbReference type="PANTHER" id="PTHR10485">
    <property type="entry name" value="MITOCHONDRIAL IMPORT INNER MEMBRANE TRANSLOCASE SUBUNIT TIM-17"/>
    <property type="match status" value="1"/>
</dbReference>
<keyword evidence="6 16" id="KW-0547">Nucleotide-binding</keyword>
<evidence type="ECO:0000313" key="17">
    <source>
        <dbReference type="EMBL" id="PKI83433.1"/>
    </source>
</evidence>
<dbReference type="STRING" id="2020962.A0A2N1JA75"/>
<organism evidence="17 18">
    <name type="scientific">Malassezia vespertilionis</name>
    <dbReference type="NCBI Taxonomy" id="2020962"/>
    <lineage>
        <taxon>Eukaryota</taxon>
        <taxon>Fungi</taxon>
        <taxon>Dikarya</taxon>
        <taxon>Basidiomycota</taxon>
        <taxon>Ustilaginomycotina</taxon>
        <taxon>Malasseziomycetes</taxon>
        <taxon>Malasseziales</taxon>
        <taxon>Malasseziaceae</taxon>
        <taxon>Malassezia</taxon>
    </lineage>
</organism>
<sequence length="288" mass="31586">MPITQTGHPGQDHSRDPCPWVILNDFGGAFAMGCIGGTIWHGVKGARNSPRGERLMGSISSIKARAPVLGGNFGVWGGLFTTFDCSVKSIRQKEDPWNAICAGFLTGSSLAIRGGPKTAFGAGVMCGILLGVFEGVGVLMQRLLAENNKPVAPIMRVGRFARVNDMVARDSADADVARYLRSLTLLSQSEIEEILEEHAKDKSKRIAQTCLAEEMTELVRGDDALQRAQLATQILFSIKVRDLTLDQVRFAFDKDPRLMKRAVCYLVEDFMSMEYKSKTLKPNWTLSS</sequence>
<evidence type="ECO:0000256" key="3">
    <source>
        <dbReference type="ARBA" id="ARBA00022448"/>
    </source>
</evidence>
<keyword evidence="5" id="KW-0812">Transmembrane</keyword>
<evidence type="ECO:0000256" key="4">
    <source>
        <dbReference type="ARBA" id="ARBA00022598"/>
    </source>
</evidence>
<comment type="similarity">
    <text evidence="16">Belongs to the class-I aminoacyl-tRNA synthetase family.</text>
</comment>
<evidence type="ECO:0000256" key="7">
    <source>
        <dbReference type="ARBA" id="ARBA00022792"/>
    </source>
</evidence>